<organism evidence="2 3">
    <name type="scientific">Carya illinoinensis</name>
    <name type="common">Pecan</name>
    <dbReference type="NCBI Taxonomy" id="32201"/>
    <lineage>
        <taxon>Eukaryota</taxon>
        <taxon>Viridiplantae</taxon>
        <taxon>Streptophyta</taxon>
        <taxon>Embryophyta</taxon>
        <taxon>Tracheophyta</taxon>
        <taxon>Spermatophyta</taxon>
        <taxon>Magnoliopsida</taxon>
        <taxon>eudicotyledons</taxon>
        <taxon>Gunneridae</taxon>
        <taxon>Pentapetalae</taxon>
        <taxon>rosids</taxon>
        <taxon>fabids</taxon>
        <taxon>Fagales</taxon>
        <taxon>Juglandaceae</taxon>
        <taxon>Carya</taxon>
    </lineage>
</organism>
<dbReference type="Pfam" id="PF20167">
    <property type="entry name" value="Transposase_32"/>
    <property type="match status" value="1"/>
</dbReference>
<sequence>MKSILPEFRFLAKVVLTNLWPLSRHTELTVEKAQFIYALVKGVPINLLSHIVDVISKARSDKMDKESLPFGGLITKLAKISKVPLRSTEATIKMFGKISSKTVTKSEAVVGLKKRTHAKAFTSSNPPSKQSTEVVEQLQILQSKFD</sequence>
<feature type="domain" description="Putative plant transposon protein" evidence="1">
    <location>
        <begin position="4"/>
        <end position="84"/>
    </location>
</feature>
<evidence type="ECO:0000313" key="2">
    <source>
        <dbReference type="EMBL" id="KAG6704280.1"/>
    </source>
</evidence>
<gene>
    <name evidence="2" type="ORF">I3842_07G128400</name>
</gene>
<dbReference type="AlphaFoldDB" id="A0A922ELU2"/>
<comment type="caution">
    <text evidence="2">The sequence shown here is derived from an EMBL/GenBank/DDBJ whole genome shotgun (WGS) entry which is preliminary data.</text>
</comment>
<proteinExistence type="predicted"/>
<dbReference type="InterPro" id="IPR046796">
    <property type="entry name" value="Transposase_32_dom"/>
</dbReference>
<evidence type="ECO:0000259" key="1">
    <source>
        <dbReference type="Pfam" id="PF20167"/>
    </source>
</evidence>
<accession>A0A922ELU2</accession>
<evidence type="ECO:0000313" key="3">
    <source>
        <dbReference type="Proteomes" id="UP000811246"/>
    </source>
</evidence>
<name>A0A922ELU2_CARIL</name>
<reference evidence="2" key="1">
    <citation type="submission" date="2021-01" db="EMBL/GenBank/DDBJ databases">
        <authorList>
            <person name="Lovell J.T."/>
            <person name="Bentley N."/>
            <person name="Bhattarai G."/>
            <person name="Jenkins J.W."/>
            <person name="Sreedasyam A."/>
            <person name="Alarcon Y."/>
            <person name="Bock C."/>
            <person name="Boston L."/>
            <person name="Carlson J."/>
            <person name="Cervantes K."/>
            <person name="Clermont K."/>
            <person name="Krom N."/>
            <person name="Kubenka K."/>
            <person name="Mamidi S."/>
            <person name="Mattison C."/>
            <person name="Monteros M."/>
            <person name="Pisani C."/>
            <person name="Plott C."/>
            <person name="Rajasekar S."/>
            <person name="Rhein H.S."/>
            <person name="Rohla C."/>
            <person name="Song M."/>
            <person name="Hilaire R.S."/>
            <person name="Shu S."/>
            <person name="Wells L."/>
            <person name="Wang X."/>
            <person name="Webber J."/>
            <person name="Heerema R.J."/>
            <person name="Klein P."/>
            <person name="Conner P."/>
            <person name="Grauke L."/>
            <person name="Grimwood J."/>
            <person name="Schmutz J."/>
            <person name="Randall J.J."/>
        </authorList>
    </citation>
    <scope>NUCLEOTIDE SEQUENCE</scope>
    <source>
        <tissue evidence="2">Leaf</tissue>
    </source>
</reference>
<dbReference type="Proteomes" id="UP000811246">
    <property type="component" value="Chromosome 7"/>
</dbReference>
<dbReference type="EMBL" id="CM031831">
    <property type="protein sequence ID" value="KAG6704280.1"/>
    <property type="molecule type" value="Genomic_DNA"/>
</dbReference>
<protein>
    <recommendedName>
        <fullName evidence="1">Putative plant transposon protein domain-containing protein</fullName>
    </recommendedName>
</protein>